<gene>
    <name evidence="3" type="primary">pksH</name>
    <name evidence="3" type="ORF">NCTC9695_06002</name>
</gene>
<dbReference type="PANTHER" id="PTHR43388:SF1">
    <property type="entry name" value="HYDROGENASE MATURATION FACTOR HOXX"/>
    <property type="match status" value="1"/>
</dbReference>
<protein>
    <submittedName>
        <fullName evidence="3">Probable polyketide biosynthesis enoyl-CoA hydratase pksH</fullName>
        <ecNumber evidence="3">4.2.1.-</ecNumber>
    </submittedName>
</protein>
<evidence type="ECO:0000256" key="2">
    <source>
        <dbReference type="SAM" id="MobiDB-lite"/>
    </source>
</evidence>
<dbReference type="PROSITE" id="PS00166">
    <property type="entry name" value="ENOYL_COA_HYDRATASE"/>
    <property type="match status" value="1"/>
</dbReference>
<dbReference type="EC" id="4.2.1.-" evidence="3"/>
<evidence type="ECO:0000256" key="1">
    <source>
        <dbReference type="RuleBase" id="RU003707"/>
    </source>
</evidence>
<dbReference type="AlphaFoldDB" id="A0A3S5DLY2"/>
<reference evidence="3 4" key="1">
    <citation type="submission" date="2018-12" db="EMBL/GenBank/DDBJ databases">
        <authorList>
            <consortium name="Pathogen Informatics"/>
        </authorList>
    </citation>
    <scope>NUCLEOTIDE SEQUENCE [LARGE SCALE GENOMIC DNA]</scope>
    <source>
        <strain evidence="3 4">NCTC9695</strain>
    </source>
</reference>
<dbReference type="InterPro" id="IPR029045">
    <property type="entry name" value="ClpP/crotonase-like_dom_sf"/>
</dbReference>
<dbReference type="Pfam" id="PF00378">
    <property type="entry name" value="ECH_1"/>
    <property type="match status" value="1"/>
</dbReference>
<dbReference type="InterPro" id="IPR018376">
    <property type="entry name" value="Enoyl-CoA_hyd/isom_CS"/>
</dbReference>
<dbReference type="Proteomes" id="UP000275777">
    <property type="component" value="Chromosome"/>
</dbReference>
<dbReference type="SUPFAM" id="SSF52096">
    <property type="entry name" value="ClpP/crotonase"/>
    <property type="match status" value="1"/>
</dbReference>
<sequence>MHDDAALVACGDASLWIGSLRRQPAPGEETFKRPARHELGGLLDGVPRLEWAVDTHPHCEESYQPIRYREAGRVGELTFEFYNGALSTEQCLRLVRALQWAKRRDTQVLLVRSGRGSFCNGIHLNVIQAADHPGEEAWRNIQAIDDVCLEILTAPQLTVAGVAGNAGAGGVMLALAADVALARQGVVLNPHYQTMGLYGSEYWTYTLPRAVGGEMAARLCGDCLPIGARQAWRLGMVQDIGPRDPDAFGSWLLSTAAAAERTWPEHARRKQELDLGRLQQCRRAELDEMREDMLENRRQFAERCRNFVLKRPACGTPDRLVAGWARRTARLGVYWNAERLALRGVDSSKPRQECGGAFRHSGRHGGRAWTRRTAMRGVSKSVGLHRQPSGPATGRRAAEPGGPFLALPFPPSVFSVPGRRRGPLHPDAAAAQGVLLAGVPAAAQDHRHRAGLRF</sequence>
<dbReference type="Gene3D" id="3.90.226.10">
    <property type="entry name" value="2-enoyl-CoA Hydratase, Chain A, domain 1"/>
    <property type="match status" value="1"/>
</dbReference>
<organism evidence="3 4">
    <name type="scientific">Chromobacterium violaceum</name>
    <dbReference type="NCBI Taxonomy" id="536"/>
    <lineage>
        <taxon>Bacteria</taxon>
        <taxon>Pseudomonadati</taxon>
        <taxon>Pseudomonadota</taxon>
        <taxon>Betaproteobacteria</taxon>
        <taxon>Neisseriales</taxon>
        <taxon>Chromobacteriaceae</taxon>
        <taxon>Chromobacterium</taxon>
    </lineage>
</organism>
<proteinExistence type="inferred from homology"/>
<evidence type="ECO:0000313" key="4">
    <source>
        <dbReference type="Proteomes" id="UP000275777"/>
    </source>
</evidence>
<dbReference type="GO" id="GO:0016829">
    <property type="term" value="F:lyase activity"/>
    <property type="evidence" value="ECO:0007669"/>
    <property type="project" value="UniProtKB-KW"/>
</dbReference>
<dbReference type="InterPro" id="IPR001753">
    <property type="entry name" value="Enoyl-CoA_hydra/iso"/>
</dbReference>
<comment type="similarity">
    <text evidence="1">Belongs to the enoyl-CoA hydratase/isomerase family.</text>
</comment>
<dbReference type="PANTHER" id="PTHR43388">
    <property type="entry name" value="HYDROGENASE MATURATION FACTOR HOXX"/>
    <property type="match status" value="1"/>
</dbReference>
<evidence type="ECO:0000313" key="3">
    <source>
        <dbReference type="EMBL" id="VEB45482.1"/>
    </source>
</evidence>
<keyword evidence="3" id="KW-0456">Lyase</keyword>
<dbReference type="EMBL" id="LR134182">
    <property type="protein sequence ID" value="VEB45482.1"/>
    <property type="molecule type" value="Genomic_DNA"/>
</dbReference>
<accession>A0A3S5DLY2</accession>
<feature type="region of interest" description="Disordered" evidence="2">
    <location>
        <begin position="377"/>
        <end position="400"/>
    </location>
</feature>
<dbReference type="InterPro" id="IPR047180">
    <property type="entry name" value="HoxX-like"/>
</dbReference>
<name>A0A3S5DLY2_CHRVL</name>